<dbReference type="InterPro" id="IPR016024">
    <property type="entry name" value="ARM-type_fold"/>
</dbReference>
<feature type="compositionally biased region" description="Low complexity" evidence="1">
    <location>
        <begin position="745"/>
        <end position="754"/>
    </location>
</feature>
<dbReference type="InterPro" id="IPR029249">
    <property type="entry name" value="Rotatin_N"/>
</dbReference>
<evidence type="ECO:0000259" key="2">
    <source>
        <dbReference type="Pfam" id="PF14726"/>
    </source>
</evidence>
<dbReference type="PANTHER" id="PTHR31691:SF1">
    <property type="entry name" value="ROTATIN"/>
    <property type="match status" value="1"/>
</dbReference>
<dbReference type="Proteomes" id="UP001497512">
    <property type="component" value="Chromosome 5"/>
</dbReference>
<dbReference type="PANTHER" id="PTHR31691">
    <property type="entry name" value="ROTATIN"/>
    <property type="match status" value="1"/>
</dbReference>
<evidence type="ECO:0000256" key="1">
    <source>
        <dbReference type="SAM" id="MobiDB-lite"/>
    </source>
</evidence>
<reference evidence="3" key="1">
    <citation type="submission" date="2024-02" db="EMBL/GenBank/DDBJ databases">
        <authorList>
            <consortium name="ELIXIR-Norway"/>
            <consortium name="Elixir Norway"/>
        </authorList>
    </citation>
    <scope>NUCLEOTIDE SEQUENCE</scope>
</reference>
<dbReference type="EMBL" id="OZ019897">
    <property type="protein sequence ID" value="CAK9227296.1"/>
    <property type="molecule type" value="Genomic_DNA"/>
</dbReference>
<evidence type="ECO:0000313" key="3">
    <source>
        <dbReference type="EMBL" id="CAK9227296.1"/>
    </source>
</evidence>
<dbReference type="Gene3D" id="1.25.10.10">
    <property type="entry name" value="Leucine-rich Repeat Variant"/>
    <property type="match status" value="1"/>
</dbReference>
<feature type="domain" description="Rotatin N-terminal" evidence="2">
    <location>
        <begin position="46"/>
        <end position="143"/>
    </location>
</feature>
<dbReference type="InterPro" id="IPR030791">
    <property type="entry name" value="Rotatin"/>
</dbReference>
<dbReference type="Pfam" id="PF14726">
    <property type="entry name" value="RTTN_N"/>
    <property type="match status" value="1"/>
</dbReference>
<feature type="region of interest" description="Disordered" evidence="1">
    <location>
        <begin position="738"/>
        <end position="775"/>
    </location>
</feature>
<dbReference type="InterPro" id="IPR011989">
    <property type="entry name" value="ARM-like"/>
</dbReference>
<name>A0ABP0UQ49_9BRYO</name>
<dbReference type="SUPFAM" id="SSF48371">
    <property type="entry name" value="ARM repeat"/>
    <property type="match status" value="1"/>
</dbReference>
<protein>
    <recommendedName>
        <fullName evidence="2">Rotatin N-terminal domain-containing protein</fullName>
    </recommendedName>
</protein>
<evidence type="ECO:0000313" key="4">
    <source>
        <dbReference type="Proteomes" id="UP001497512"/>
    </source>
</evidence>
<proteinExistence type="predicted"/>
<feature type="region of interest" description="Disordered" evidence="1">
    <location>
        <begin position="1395"/>
        <end position="1414"/>
    </location>
</feature>
<gene>
    <name evidence="3" type="ORF">CSSPTR1EN2_LOCUS18668</name>
</gene>
<organism evidence="3 4">
    <name type="scientific">Sphagnum troendelagicum</name>
    <dbReference type="NCBI Taxonomy" id="128251"/>
    <lineage>
        <taxon>Eukaryota</taxon>
        <taxon>Viridiplantae</taxon>
        <taxon>Streptophyta</taxon>
        <taxon>Embryophyta</taxon>
        <taxon>Bryophyta</taxon>
        <taxon>Sphagnophytina</taxon>
        <taxon>Sphagnopsida</taxon>
        <taxon>Sphagnales</taxon>
        <taxon>Sphagnaceae</taxon>
        <taxon>Sphagnum</taxon>
    </lineage>
</organism>
<feature type="compositionally biased region" description="Basic residues" evidence="1">
    <location>
        <begin position="1460"/>
        <end position="1470"/>
    </location>
</feature>
<feature type="compositionally biased region" description="Basic and acidic residues" evidence="1">
    <location>
        <begin position="1399"/>
        <end position="1414"/>
    </location>
</feature>
<keyword evidence="4" id="KW-1185">Reference proteome</keyword>
<accession>A0ABP0UQ49</accession>
<feature type="region of interest" description="Disordered" evidence="1">
    <location>
        <begin position="1458"/>
        <end position="1479"/>
    </location>
</feature>
<sequence>MATVPLSYKSILNLQRNNAFAVKNIGTADHDHLQLIIKDLGHPELEVRIKALEQLRVMLDTNMVDLSYYYNSTPHVTDALLRNLLEWFNLPVVSHEGLVISSLIKLAEDANARFHLVSLGALEFMVHLRAESCSSLVPMINTLIYILCQPSESTSSPNGSSCLLSSQVASPLDFGAKFGTKSAGLRSPPPLTKDSSFSVSTEPFCFKQGLQDGQVEDGNLHDQYNTVHNHICHVQKCCCSRPDSSARSTCSRTRLSSNMKQSKGTNDECNSMGPSLPCVELDLVDDKYLFDINMTLQYCKDVADIKKTILELQEAVVIDFYPEAILQKYNILQSLLTLFQKNIDHALKLMALEFLYDLVHQLKAALHLASEAAFQVHPEMETKCCHKNNSHYGEGHPSCTGATDVKGSYPVYNAKLGALNPTSCCNVCGISTRSEVLVQAESDNLRSFVAEKRPVLSVGRTVHLIMLQLLVLLTDHQYHRITFPILRELLPLLQPPADHEGCLSEKVQVQYTQYFQSLCDALQAFGSDMHNLEVLVCRRRRNNGNNKMADRENINMSSKAKQCIPLLNILGFAADLVSLLPATQEVAGLLPCPLVKAFTLLGGDAILGACNFGIHNQILLHLKFLDPDFYRTYCTAQEAYSTLNGAAKALTAAKSAIAGWKNPVVPNKTMIPSSIINLEEGQQWLASMVKVVPFLLYTVEQAASLVADLIFVTLDLLEMGADDTQLQISQVSCSKIQQSPGFCQSPRSPRSPLRSPRRQRARKQESSAHLSPSLSSSSEAQISNLQASFNKLVHQVIRLGQMILTSKAVCSSTISFLAIAYKESLLPLLAKGAGLAADPPHPLESELPSPEQLDSTILRAIVSILSSAKKHKETHLLGRITTILTEKSCLLPTLLQKFVKCPTAPYSCCVLAVQCVSFVAKGLAIKIDDDPGFSPTNIFTPYKATEIAKDGCNQKISSPAQQPKSCSSFSSVDLRIEVHGMTIEFEDSERLTSVVTRSQQSSPNSCHQSSPPKIGLQDLVDGHGDHISHCSKHCSCCREKQGAQAERELMRIVVPLLNHMSHLRNHNSFSLQHKQLVREILYCLWSITSSIDPSLWQELWASSSTSITCWLSQLIRDREAAIRAMAFGILTLLTSPATPVTHDLLVNNWPDLEDVVVKTLISKQECYAVRQQALKFLIVAVVCIHPDFAAAAGTAYTTEGVLPHGSSSSSSSTCKLQSQPHHTFNIASSLQDLDFWEAIPLLLVEQNMTPGFCRVVMELLLWMAMANPKYLKENIILAPVMFHGLMCHLECLSLFISSNGSHSRQNGPYSRGSKKMYASLWNIGEDQRSAHLPDVYVVIAQIARILEAVDSLQDPQSQTVIHDSGVIAALFHAFCSAVGHEEEEEVNGLLASAMSPNAVEERDPESQRPEEVKGSKISELVLMPRRLGHPKLGGVAEYEHVAAVLHLARTLNALLSNPSKRGKCKSKNHQTKGSFPPKVQLPDLRASMQYFQAHDRINQDSDVPPTNSQYTAVMMGQCCVELVTIPVLRMVTSICMSAIYLLQSLPTLHEAHRMKCKQWLPNYATATSPPAPQSSSAAVEFSPDWKMRLAVCTLLGTLLSEEEYTNIILQQNNLNSRTKHLATDLCGGLVVVLEDVHIHGQKAQALQDSGFLCYLISIMSAVGRALQNLLCFSQSAKEFAVLSGIPASLVKLGHEAYSILSYDEVLPMEFIKVTEMVPSSPAQKQGSWKRLCPKTSLPATISSIQANFHCKSVTSSIYTVENMERLLPPPRECQLFSKGTFDDLHHVCNYNLCEKEPGVMQPCKHPSGPSSREYKSLLWGELKLSIRLLKQLVYKCPDGQAAAQSSLPIGIFEFIRRMWGFCLHDTILLHEVLGLLANLAAHSNQAKEAIASEDSHCSKGGPLMDRIIALVLRVPIDEVSYGLAMSMTQSVITSREPRAVFLRKQYLTEFMSLFILCARDHDYFRQHVMLQLWVNLSAFPNGQLMMIKCLTNDKMFDLVLDCMEQQSHLASSTSAVFLVRNLAFSSKSKSLFHCNERTIPLLLKCLMSTSLEARAYSASAIWAITFNEHKIAFHLRKVGGLTIIQNAQESTKHELKKIDELIQAAGDEGGSGVVHKEGLLGIHVSMQSLLKQTEQSLAAVTQIAGSGWETKYQ</sequence>